<keyword evidence="2" id="KW-1185">Reference proteome</keyword>
<gene>
    <name evidence="1" type="ORF">FDP25_13885</name>
</gene>
<accession>A0A844D5D9</accession>
<dbReference type="AlphaFoldDB" id="A0A844D5D9"/>
<dbReference type="NCBIfam" id="TIGR02167">
    <property type="entry name" value="Liste_lipo_26"/>
    <property type="match status" value="5"/>
</dbReference>
<dbReference type="OrthoDB" id="9813840at2"/>
<evidence type="ECO:0000313" key="2">
    <source>
        <dbReference type="Proteomes" id="UP000564704"/>
    </source>
</evidence>
<name>A0A844D5D9_9RHOB</name>
<dbReference type="InterPro" id="IPR011889">
    <property type="entry name" value="Liste_lipo_26"/>
</dbReference>
<evidence type="ECO:0000313" key="1">
    <source>
        <dbReference type="EMBL" id="MRU16528.1"/>
    </source>
</evidence>
<reference evidence="1 2" key="1">
    <citation type="submission" date="2019-05" db="EMBL/GenBank/DDBJ databases">
        <title>Roseovarius bejariae sp. nov., a moderately halophylic bacterium isolated from a saline soil in Rambla Salada (Murcia).</title>
        <authorList>
            <person name="Castro D.J."/>
            <person name="Gomez-Altuve A."/>
            <person name="Reina J.C."/>
            <person name="Rodriguez M."/>
            <person name="Sampedro I."/>
            <person name="Llamas I."/>
            <person name="Martinez-Checa F."/>
        </authorList>
    </citation>
    <scope>NUCLEOTIDE SEQUENCE [LARGE SCALE GENOMIC DNA]</scope>
    <source>
        <strain evidence="1 2">A21</strain>
    </source>
</reference>
<dbReference type="Proteomes" id="UP000564704">
    <property type="component" value="Unassembled WGS sequence"/>
</dbReference>
<sequence>MYVPRLLRSAFPSQLASVVFCLLPPAGKKQATKGNIMRLLTNNTAASATEYGRMARLIGIVAIGAVFSYGTTAEGAGADSETEGGSEQITTIDCYDAGSVGLVGNAGICDGMLIVDDTALRAVASSEAGGDESYAITGPDHNAYTFADSAYNVFTGQATNFAALFQRDADFNDDIGYWDTSSVTDMSNMFESAESFNQDISDWDTSSVTNMIGMFQRANSFNQDIGGWNTSSVTDMFGMFQLANSFNQDISGWDTSNVTRTSFMFREATTFNQDISGWDTSRVKAMSGMFNSAESFKQDLSGWTVNPNVTACWTFADYSDALTPPGFSNCTP</sequence>
<organism evidence="1 2">
    <name type="scientific">Roseovarius bejariae</name>
    <dbReference type="NCBI Taxonomy" id="2576383"/>
    <lineage>
        <taxon>Bacteria</taxon>
        <taxon>Pseudomonadati</taxon>
        <taxon>Pseudomonadota</taxon>
        <taxon>Alphaproteobacteria</taxon>
        <taxon>Rhodobacterales</taxon>
        <taxon>Roseobacteraceae</taxon>
        <taxon>Roseovarius</taxon>
    </lineage>
</organism>
<comment type="caution">
    <text evidence="1">The sequence shown here is derived from an EMBL/GenBank/DDBJ whole genome shotgun (WGS) entry which is preliminary data.</text>
</comment>
<dbReference type="InterPro" id="IPR005046">
    <property type="entry name" value="DUF285"/>
</dbReference>
<proteinExistence type="predicted"/>
<dbReference type="Pfam" id="PF03382">
    <property type="entry name" value="DUF285"/>
    <property type="match status" value="1"/>
</dbReference>
<protein>
    <submittedName>
        <fullName evidence="1">BspA family leucine-rich repeat surface protein</fullName>
    </submittedName>
</protein>
<dbReference type="EMBL" id="SZWE01000001">
    <property type="protein sequence ID" value="MRU16528.1"/>
    <property type="molecule type" value="Genomic_DNA"/>
</dbReference>